<dbReference type="PANTHER" id="PTHR19860">
    <property type="entry name" value="DDB1- AND CUL4-ASSOCIATED FACTOR 12-RELATED"/>
    <property type="match status" value="1"/>
</dbReference>
<keyword evidence="1" id="KW-0677">Repeat</keyword>
<feature type="region of interest" description="Disordered" evidence="2">
    <location>
        <begin position="195"/>
        <end position="218"/>
    </location>
</feature>
<evidence type="ECO:0000259" key="3">
    <source>
        <dbReference type="Pfam" id="PF05729"/>
    </source>
</evidence>
<keyword evidence="5" id="KW-1185">Reference proteome</keyword>
<dbReference type="InterPro" id="IPR051191">
    <property type="entry name" value="DCAF12"/>
</dbReference>
<dbReference type="Gene3D" id="1.25.40.10">
    <property type="entry name" value="Tetratricopeptide repeat domain"/>
    <property type="match status" value="1"/>
</dbReference>
<dbReference type="AlphaFoldDB" id="A0ABD1JJT1"/>
<dbReference type="InterPro" id="IPR011990">
    <property type="entry name" value="TPR-like_helical_dom_sf"/>
</dbReference>
<dbReference type="InterPro" id="IPR007111">
    <property type="entry name" value="NACHT_NTPase"/>
</dbReference>
<evidence type="ECO:0000256" key="2">
    <source>
        <dbReference type="SAM" id="MobiDB-lite"/>
    </source>
</evidence>
<feature type="domain" description="NACHT" evidence="3">
    <location>
        <begin position="365"/>
        <end position="506"/>
    </location>
</feature>
<dbReference type="SUPFAM" id="SSF48452">
    <property type="entry name" value="TPR-like"/>
    <property type="match status" value="1"/>
</dbReference>
<name>A0ABD1JJT1_9TELE</name>
<reference evidence="4 5" key="1">
    <citation type="submission" date="2024-09" db="EMBL/GenBank/DDBJ databases">
        <title>A chromosome-level genome assembly of Gray's grenadier anchovy, Coilia grayii.</title>
        <authorList>
            <person name="Fu Z."/>
        </authorList>
    </citation>
    <scope>NUCLEOTIDE SEQUENCE [LARGE SCALE GENOMIC DNA]</scope>
    <source>
        <strain evidence="4">G4</strain>
        <tissue evidence="4">Muscle</tissue>
    </source>
</reference>
<comment type="caution">
    <text evidence="4">The sequence shown here is derived from an EMBL/GenBank/DDBJ whole genome shotgun (WGS) entry which is preliminary data.</text>
</comment>
<evidence type="ECO:0000313" key="5">
    <source>
        <dbReference type="Proteomes" id="UP001591681"/>
    </source>
</evidence>
<organism evidence="4 5">
    <name type="scientific">Coilia grayii</name>
    <name type="common">Gray's grenadier anchovy</name>
    <dbReference type="NCBI Taxonomy" id="363190"/>
    <lineage>
        <taxon>Eukaryota</taxon>
        <taxon>Metazoa</taxon>
        <taxon>Chordata</taxon>
        <taxon>Craniata</taxon>
        <taxon>Vertebrata</taxon>
        <taxon>Euteleostomi</taxon>
        <taxon>Actinopterygii</taxon>
        <taxon>Neopterygii</taxon>
        <taxon>Teleostei</taxon>
        <taxon>Clupei</taxon>
        <taxon>Clupeiformes</taxon>
        <taxon>Clupeoidei</taxon>
        <taxon>Engraulidae</taxon>
        <taxon>Coilinae</taxon>
        <taxon>Coilia</taxon>
    </lineage>
</organism>
<dbReference type="Pfam" id="PF05729">
    <property type="entry name" value="NACHT"/>
    <property type="match status" value="1"/>
</dbReference>
<evidence type="ECO:0000313" key="4">
    <source>
        <dbReference type="EMBL" id="KAL2087342.1"/>
    </source>
</evidence>
<dbReference type="EMBL" id="JBHFQA010000014">
    <property type="protein sequence ID" value="KAL2087342.1"/>
    <property type="molecule type" value="Genomic_DNA"/>
</dbReference>
<proteinExistence type="predicted"/>
<dbReference type="InterPro" id="IPR027417">
    <property type="entry name" value="P-loop_NTPase"/>
</dbReference>
<sequence>MAAAPLRPYLCGITEDLPEEWAYLRRQVFPHLDQLCRARGTRFSPVSVCWLNAKDEPPAALQSQSTHTTTSPTPPLTHQQLKIRLDIVDQSDFFMCVLGHRYGSCLSQQAFTPVSSSTAASQGKEQVEGDTSWEDQGGLEGSLCVAGRRGGYPWVLEERHATSSLTELEITQACQSPQAHCLFYFRDYSCQGSLHKSTPTPSENEESAESEGGGSHRWANLRGVWSSVTPQEREKMRQLKKRIVGACWPVRFFRSVEELGELVRRDWEAIIEQLYPTLDNHPGHSSKDPQDILERWQHECHFLSLSKHFLSTPEAEAVNDTINTFVSPIISLAIQERKGGCGGPEVLQSGKTTTLTDSSQSEKSILLVAGERGCGKSALVAHWLQGCRRRHPEVLVVSRVCGLSVGTRDVCSLLRSIVRELRQADGCLPEWAECLDEWQEPWPILRLTQALAAAAALKPTLLLLDGLDMLTASHTLSAQAVKEMMWLPVSLPPQCKLIVTTTSSDLTYKSLIGRSDIRIITWAGLTADPALRRDVLLHHLSLPAREPAAPLVQGIVGRRSSLGHLPLFWAVLGGELRTTGVQRGVQEEEVLEDYAEADSIMQLWTRVIRRWITDYDHNPPEGGTAVTSSFNNTTESSPQVCSTGLRGWVWDCLCLLHLSRSGLTEQQLRALLEVLGHSGSLRVLPLRWAQFRSATGLWIGENMAGQLIFTHQVLECLSLSVTQTPLCPLSHQLRVDTLRYWTLLTSRGYDPTTSCLRPTLLTPRGYDLTTSCPTLKGYNPTTSCSCPTLLTSRGYNPTTSCSCPTQLPPKGYDPTTLCPTLLTPRGNDPTTSCSCPTLLTQGHMTHALHQSQSWSHPHVLPADGARQSCDTVAMGDAEHCTFITETQTGGCLGEEGDSQEVVVRGRVLVFLSELLMSMGHIEEAERGLLEAERLLVEAAGAHTDAAGRLLLRVQHTLAKLYSHTHQHQSAETYCTRALDTTHTLGSSEDASQCADSRVQLLCLLAALQLKTGCLNEVADTLSSITAVNHPKAHPPAVATVTLLQALHRAGVGEHRGAECGLRVVLATRRRWYGPQHPLVAEVEERLADLLTQTHRKHGEAIELYQHVISIREQESRMPLQVTSTLVCNLALALLKLGCCSPVDVSLALQL</sequence>
<accession>A0ABD1JJT1</accession>
<dbReference type="SUPFAM" id="SSF52540">
    <property type="entry name" value="P-loop containing nucleoside triphosphate hydrolases"/>
    <property type="match status" value="1"/>
</dbReference>
<dbReference type="PANTHER" id="PTHR19860:SF18">
    <property type="entry name" value="DUF4062 DOMAIN-CONTAINING PROTEIN"/>
    <property type="match status" value="1"/>
</dbReference>
<protein>
    <recommendedName>
        <fullName evidence="3">NACHT domain-containing protein</fullName>
    </recommendedName>
</protein>
<dbReference type="Gene3D" id="3.40.50.300">
    <property type="entry name" value="P-loop containing nucleotide triphosphate hydrolases"/>
    <property type="match status" value="1"/>
</dbReference>
<gene>
    <name evidence="4" type="ORF">ACEWY4_016170</name>
</gene>
<dbReference type="Proteomes" id="UP001591681">
    <property type="component" value="Unassembled WGS sequence"/>
</dbReference>
<evidence type="ECO:0000256" key="1">
    <source>
        <dbReference type="ARBA" id="ARBA00022737"/>
    </source>
</evidence>